<dbReference type="GO" id="GO:0031412">
    <property type="term" value="P:gas vesicle organization"/>
    <property type="evidence" value="ECO:0007669"/>
    <property type="project" value="InterPro"/>
</dbReference>
<reference evidence="4 5" key="1">
    <citation type="submission" date="2016-10" db="EMBL/GenBank/DDBJ databases">
        <authorList>
            <person name="de Groot N.N."/>
        </authorList>
    </citation>
    <scope>NUCLEOTIDE SEQUENCE [LARGE SCALE GENOMIC DNA]</scope>
    <source>
        <strain evidence="4 5">CGMCC 4.5598</strain>
    </source>
</reference>
<dbReference type="AlphaFoldDB" id="A0A1I0KP33"/>
<dbReference type="PANTHER" id="PTHR36852:SF1">
    <property type="entry name" value="PROTEIN GVPL 2"/>
    <property type="match status" value="1"/>
</dbReference>
<evidence type="ECO:0000256" key="1">
    <source>
        <dbReference type="ARBA" id="ARBA00022987"/>
    </source>
</evidence>
<organism evidence="4 5">
    <name type="scientific">Nonomuraea wenchangensis</name>
    <dbReference type="NCBI Taxonomy" id="568860"/>
    <lineage>
        <taxon>Bacteria</taxon>
        <taxon>Bacillati</taxon>
        <taxon>Actinomycetota</taxon>
        <taxon>Actinomycetes</taxon>
        <taxon>Streptosporangiales</taxon>
        <taxon>Streptosporangiaceae</taxon>
        <taxon>Nonomuraea</taxon>
    </lineage>
</organism>
<protein>
    <submittedName>
        <fullName evidence="4">Gas vesicle synthesis protein GvpL/GvpF</fullName>
    </submittedName>
</protein>
<keyword evidence="5" id="KW-1185">Reference proteome</keyword>
<proteinExistence type="inferred from homology"/>
<evidence type="ECO:0000256" key="3">
    <source>
        <dbReference type="ARBA" id="ARBA00035643"/>
    </source>
</evidence>
<evidence type="ECO:0000313" key="5">
    <source>
        <dbReference type="Proteomes" id="UP000199361"/>
    </source>
</evidence>
<evidence type="ECO:0000313" key="4">
    <source>
        <dbReference type="EMBL" id="SEU26231.1"/>
    </source>
</evidence>
<dbReference type="STRING" id="568860.SAMN05421811_108389"/>
<dbReference type="OrthoDB" id="4864106at2"/>
<comment type="subcellular location">
    <subcellularLocation>
        <location evidence="2">Gas vesicle</location>
    </subcellularLocation>
</comment>
<gene>
    <name evidence="4" type="ORF">SAMN05421811_108389</name>
</gene>
<evidence type="ECO:0000256" key="2">
    <source>
        <dbReference type="ARBA" id="ARBA00035108"/>
    </source>
</evidence>
<dbReference type="EMBL" id="FOHX01000008">
    <property type="protein sequence ID" value="SEU26231.1"/>
    <property type="molecule type" value="Genomic_DNA"/>
</dbReference>
<dbReference type="GO" id="GO:0031411">
    <property type="term" value="C:gas vesicle"/>
    <property type="evidence" value="ECO:0007669"/>
    <property type="project" value="UniProtKB-SubCell"/>
</dbReference>
<dbReference type="RefSeq" id="WP_091086201.1">
    <property type="nucleotide sequence ID" value="NZ_FOHX01000008.1"/>
</dbReference>
<dbReference type="InterPro" id="IPR009430">
    <property type="entry name" value="GvpL/GvpF"/>
</dbReference>
<sequence length="226" mass="24773">MPVPGEQSQGARLRAPALYVYGIVPADVEVDEHAQGVGEPGTMRVIRHREIAALVSETDRTTPRPADGAAHEDLLDAVAAEVPVFPLPCGTVVPDRTAILDDLLKPRHDEFAHTLRELEGRAEYLVELRYPDQERPREPDVRALVEALTPVSVRLSPGRPTGRRDTARLAVLAETRRAGELESALDTLAEGWAGRIELRLFGPLAPYDFTPSDHQADHKSDHKPSG</sequence>
<name>A0A1I0KP33_9ACTN</name>
<accession>A0A1I0KP33</accession>
<dbReference type="Pfam" id="PF06386">
    <property type="entry name" value="GvpL_GvpF"/>
    <property type="match status" value="2"/>
</dbReference>
<dbReference type="PANTHER" id="PTHR36852">
    <property type="entry name" value="PROTEIN GVPL 2"/>
    <property type="match status" value="1"/>
</dbReference>
<comment type="similarity">
    <text evidence="3">Belongs to the gas vesicle GvpF/GvpL family.</text>
</comment>
<keyword evidence="1" id="KW-0304">Gas vesicle</keyword>
<dbReference type="Proteomes" id="UP000199361">
    <property type="component" value="Unassembled WGS sequence"/>
</dbReference>